<accession>A0A9W9KQ76</accession>
<keyword evidence="1" id="KW-0732">Signal</keyword>
<evidence type="ECO:0000313" key="2">
    <source>
        <dbReference type="EMBL" id="KAJ5113851.1"/>
    </source>
</evidence>
<dbReference type="Pfam" id="PF11913">
    <property type="entry name" value="DUF3431"/>
    <property type="match status" value="1"/>
</dbReference>
<evidence type="ECO:0000313" key="3">
    <source>
        <dbReference type="Proteomes" id="UP001149165"/>
    </source>
</evidence>
<dbReference type="Proteomes" id="UP001149165">
    <property type="component" value="Unassembled WGS sequence"/>
</dbReference>
<dbReference type="EMBL" id="JAPQKH010000002">
    <property type="protein sequence ID" value="KAJ5113851.1"/>
    <property type="molecule type" value="Genomic_DNA"/>
</dbReference>
<dbReference type="OrthoDB" id="426718at2759"/>
<dbReference type="PANTHER" id="PTHR37490:SF2">
    <property type="match status" value="1"/>
</dbReference>
<protein>
    <submittedName>
        <fullName evidence="2">Uncharacterized protein</fullName>
    </submittedName>
</protein>
<comment type="caution">
    <text evidence="2">The sequence shown here is derived from an EMBL/GenBank/DDBJ whole genome shotgun (WGS) entry which is preliminary data.</text>
</comment>
<proteinExistence type="predicted"/>
<feature type="chain" id="PRO_5040854527" evidence="1">
    <location>
        <begin position="25"/>
        <end position="308"/>
    </location>
</feature>
<dbReference type="AlphaFoldDB" id="A0A9W9KQ76"/>
<evidence type="ECO:0000256" key="1">
    <source>
        <dbReference type="SAM" id="SignalP"/>
    </source>
</evidence>
<keyword evidence="3" id="KW-1185">Reference proteome</keyword>
<reference evidence="2" key="1">
    <citation type="submission" date="2022-11" db="EMBL/GenBank/DDBJ databases">
        <authorList>
            <person name="Petersen C."/>
        </authorList>
    </citation>
    <scope>NUCLEOTIDE SEQUENCE</scope>
    <source>
        <strain evidence="2">IBT 30069</strain>
    </source>
</reference>
<organism evidence="2 3">
    <name type="scientific">Penicillium angulare</name>
    <dbReference type="NCBI Taxonomy" id="116970"/>
    <lineage>
        <taxon>Eukaryota</taxon>
        <taxon>Fungi</taxon>
        <taxon>Dikarya</taxon>
        <taxon>Ascomycota</taxon>
        <taxon>Pezizomycotina</taxon>
        <taxon>Eurotiomycetes</taxon>
        <taxon>Eurotiomycetidae</taxon>
        <taxon>Eurotiales</taxon>
        <taxon>Aspergillaceae</taxon>
        <taxon>Penicillium</taxon>
    </lineage>
</organism>
<gene>
    <name evidence="2" type="ORF">N7456_002385</name>
</gene>
<name>A0A9W9KQ76_9EURO</name>
<reference evidence="2" key="2">
    <citation type="journal article" date="2023" name="IMA Fungus">
        <title>Comparative genomic study of the Penicillium genus elucidates a diverse pangenome and 15 lateral gene transfer events.</title>
        <authorList>
            <person name="Petersen C."/>
            <person name="Sorensen T."/>
            <person name="Nielsen M.R."/>
            <person name="Sondergaard T.E."/>
            <person name="Sorensen J.L."/>
            <person name="Fitzpatrick D.A."/>
            <person name="Frisvad J.C."/>
            <person name="Nielsen K.L."/>
        </authorList>
    </citation>
    <scope>NUCLEOTIDE SEQUENCE</scope>
    <source>
        <strain evidence="2">IBT 30069</strain>
    </source>
</reference>
<sequence length="308" mass="35684">MKSGMRIILCVGCILFFALYLLEAHLQDLSNQYRAGAYLWDWLDDRIPGSSSEKQPPYIGEPGDKVVVMAKLEEENTNWVEEELPDWQRAIYIVNPSYESTMNTHVLKTPLNKGHEAMAYLTYVIDHYNTLPSTIAFLHAHRSGFLMAWHVDAPLHDNVNAMQALQIPFVQQNGYVNLRCNWNPGCKDDQRINTHVTDEIWSDFFQGTSTPPLNKSSQYEVQEVGKRYAQKPMQVAAACCAQFAVSRDQVQRRPRDDYVKMRQWLFDTQLTDRKSGRVFEFLWHVIFGMDSVYCPDEELCYCQVYGQC</sequence>
<feature type="signal peptide" evidence="1">
    <location>
        <begin position="1"/>
        <end position="24"/>
    </location>
</feature>
<dbReference type="InterPro" id="IPR021838">
    <property type="entry name" value="DUF3431"/>
</dbReference>
<dbReference type="PANTHER" id="PTHR37490">
    <property type="entry name" value="EXPRESSED PROTEIN"/>
    <property type="match status" value="1"/>
</dbReference>